<name>A0ABU2BXQ9_9ACTN</name>
<feature type="transmembrane region" description="Helical" evidence="1">
    <location>
        <begin position="37"/>
        <end position="59"/>
    </location>
</feature>
<reference evidence="2 3" key="1">
    <citation type="submission" date="2023-07" db="EMBL/GenBank/DDBJ databases">
        <title>Sequencing the genomes of 1000 actinobacteria strains.</title>
        <authorList>
            <person name="Klenk H.-P."/>
        </authorList>
    </citation>
    <scope>NUCLEOTIDE SEQUENCE [LARGE SCALE GENOMIC DNA]</scope>
    <source>
        <strain evidence="2 3">DSM 19426</strain>
    </source>
</reference>
<feature type="transmembrane region" description="Helical" evidence="1">
    <location>
        <begin position="127"/>
        <end position="143"/>
    </location>
</feature>
<keyword evidence="1" id="KW-0812">Transmembrane</keyword>
<organism evidence="2 3">
    <name type="scientific">Nocardioides marmoribigeumensis</name>
    <dbReference type="NCBI Taxonomy" id="433649"/>
    <lineage>
        <taxon>Bacteria</taxon>
        <taxon>Bacillati</taxon>
        <taxon>Actinomycetota</taxon>
        <taxon>Actinomycetes</taxon>
        <taxon>Propionibacteriales</taxon>
        <taxon>Nocardioidaceae</taxon>
        <taxon>Nocardioides</taxon>
    </lineage>
</organism>
<evidence type="ECO:0000256" key="1">
    <source>
        <dbReference type="SAM" id="Phobius"/>
    </source>
</evidence>
<accession>A0ABU2BXQ9</accession>
<dbReference type="EMBL" id="JAVDYG010000001">
    <property type="protein sequence ID" value="MDR7363196.1"/>
    <property type="molecule type" value="Genomic_DNA"/>
</dbReference>
<protein>
    <submittedName>
        <fullName evidence="2">Uncharacterized protein</fullName>
    </submittedName>
</protein>
<gene>
    <name evidence="2" type="ORF">J2S63_002749</name>
</gene>
<keyword evidence="1" id="KW-1133">Transmembrane helix</keyword>
<comment type="caution">
    <text evidence="2">The sequence shown here is derived from an EMBL/GenBank/DDBJ whole genome shotgun (WGS) entry which is preliminary data.</text>
</comment>
<evidence type="ECO:0000313" key="2">
    <source>
        <dbReference type="EMBL" id="MDR7363196.1"/>
    </source>
</evidence>
<dbReference type="Proteomes" id="UP001183648">
    <property type="component" value="Unassembled WGS sequence"/>
</dbReference>
<evidence type="ECO:0000313" key="3">
    <source>
        <dbReference type="Proteomes" id="UP001183648"/>
    </source>
</evidence>
<feature type="transmembrane region" description="Helical" evidence="1">
    <location>
        <begin position="95"/>
        <end position="115"/>
    </location>
</feature>
<sequence length="146" mass="15300">MTDSRHPYGEQAARHAADLAARTDSELSASTGGPLRLASICSALVLLLGFWLWLANPVLASPFTGTGWDTALRDEMVSVLVILAGLVLVKHPSNTPATVVAVAAGLGLLAFGVWAQHDLERMAANELLTGFAVIAAALVARLYRAP</sequence>
<proteinExistence type="predicted"/>
<dbReference type="RefSeq" id="WP_310303276.1">
    <property type="nucleotide sequence ID" value="NZ_BAAAPS010000003.1"/>
</dbReference>
<keyword evidence="3" id="KW-1185">Reference proteome</keyword>
<keyword evidence="1" id="KW-0472">Membrane</keyword>